<dbReference type="GO" id="GO:0008270">
    <property type="term" value="F:zinc ion binding"/>
    <property type="evidence" value="ECO:0007669"/>
    <property type="project" value="UniProtKB-KW"/>
</dbReference>
<gene>
    <name evidence="7" type="ORF">A2945_02115</name>
</gene>
<evidence type="ECO:0000256" key="5">
    <source>
        <dbReference type="SAM" id="MobiDB-lite"/>
    </source>
</evidence>
<dbReference type="PROSITE" id="PS51128">
    <property type="entry name" value="ZF_DKSA_2"/>
    <property type="match status" value="1"/>
</dbReference>
<accession>A0A1G2CGA4</accession>
<keyword evidence="1" id="KW-0479">Metal-binding</keyword>
<sequence>MLEKRYPYHMDQSKIDGYRAKLEKQRAELMVAFKKDERPEDFGNDVDHLEEEASETEAADNRMAAGAGLKERINEIDVALNKIRMGKFGICEKCGKEIGADVLAVSPESQLCKSCKKALAKK</sequence>
<evidence type="ECO:0000313" key="7">
    <source>
        <dbReference type="EMBL" id="OGY99769.1"/>
    </source>
</evidence>
<keyword evidence="3" id="KW-0862">Zinc</keyword>
<dbReference type="Pfam" id="PF01258">
    <property type="entry name" value="zf-dskA_traR"/>
    <property type="match status" value="1"/>
</dbReference>
<feature type="compositionally biased region" description="Acidic residues" evidence="5">
    <location>
        <begin position="48"/>
        <end position="58"/>
    </location>
</feature>
<evidence type="ECO:0000256" key="1">
    <source>
        <dbReference type="ARBA" id="ARBA00022723"/>
    </source>
</evidence>
<dbReference type="Proteomes" id="UP000178880">
    <property type="component" value="Unassembled WGS sequence"/>
</dbReference>
<reference evidence="7 8" key="1">
    <citation type="journal article" date="2016" name="Nat. Commun.">
        <title>Thousands of microbial genomes shed light on interconnected biogeochemical processes in an aquifer system.</title>
        <authorList>
            <person name="Anantharaman K."/>
            <person name="Brown C.T."/>
            <person name="Hug L.A."/>
            <person name="Sharon I."/>
            <person name="Castelle C.J."/>
            <person name="Probst A.J."/>
            <person name="Thomas B.C."/>
            <person name="Singh A."/>
            <person name="Wilkins M.J."/>
            <person name="Karaoz U."/>
            <person name="Brodie E.L."/>
            <person name="Williams K.H."/>
            <person name="Hubbard S.S."/>
            <person name="Banfield J.F."/>
        </authorList>
    </citation>
    <scope>NUCLEOTIDE SEQUENCE [LARGE SCALE GENOMIC DNA]</scope>
</reference>
<organism evidence="7 8">
    <name type="scientific">Candidatus Liptonbacteria bacterium RIFCSPLOWO2_01_FULL_52_25</name>
    <dbReference type="NCBI Taxonomy" id="1798650"/>
    <lineage>
        <taxon>Bacteria</taxon>
        <taxon>Candidatus Liptoniibacteriota</taxon>
    </lineage>
</organism>
<keyword evidence="2" id="KW-0863">Zinc-finger</keyword>
<proteinExistence type="predicted"/>
<evidence type="ECO:0000256" key="4">
    <source>
        <dbReference type="PROSITE-ProRule" id="PRU00510"/>
    </source>
</evidence>
<dbReference type="InterPro" id="IPR000962">
    <property type="entry name" value="Znf_DskA_TraR"/>
</dbReference>
<name>A0A1G2CGA4_9BACT</name>
<evidence type="ECO:0000313" key="8">
    <source>
        <dbReference type="Proteomes" id="UP000178880"/>
    </source>
</evidence>
<protein>
    <recommendedName>
        <fullName evidence="6">Zinc finger DksA/TraR C4-type domain-containing protein</fullName>
    </recommendedName>
</protein>
<feature type="domain" description="Zinc finger DksA/TraR C4-type" evidence="6">
    <location>
        <begin position="86"/>
        <end position="116"/>
    </location>
</feature>
<evidence type="ECO:0000256" key="3">
    <source>
        <dbReference type="ARBA" id="ARBA00022833"/>
    </source>
</evidence>
<evidence type="ECO:0000259" key="6">
    <source>
        <dbReference type="Pfam" id="PF01258"/>
    </source>
</evidence>
<dbReference type="PANTHER" id="PTHR33823">
    <property type="entry name" value="RNA POLYMERASE-BINDING TRANSCRIPTION FACTOR DKSA-RELATED"/>
    <property type="match status" value="1"/>
</dbReference>
<dbReference type="EMBL" id="MHLA01000013">
    <property type="protein sequence ID" value="OGY99769.1"/>
    <property type="molecule type" value="Genomic_DNA"/>
</dbReference>
<dbReference type="PANTHER" id="PTHR33823:SF4">
    <property type="entry name" value="GENERAL STRESS PROTEIN 16O"/>
    <property type="match status" value="1"/>
</dbReference>
<dbReference type="AlphaFoldDB" id="A0A1G2CGA4"/>
<feature type="region of interest" description="Disordered" evidence="5">
    <location>
        <begin position="39"/>
        <end position="62"/>
    </location>
</feature>
<dbReference type="Gene3D" id="1.20.120.910">
    <property type="entry name" value="DksA, coiled-coil domain"/>
    <property type="match status" value="1"/>
</dbReference>
<evidence type="ECO:0000256" key="2">
    <source>
        <dbReference type="ARBA" id="ARBA00022771"/>
    </source>
</evidence>
<dbReference type="SUPFAM" id="SSF109635">
    <property type="entry name" value="DnaK suppressor protein DksA, alpha-hairpin domain"/>
    <property type="match status" value="1"/>
</dbReference>
<comment type="caution">
    <text evidence="7">The sequence shown here is derived from an EMBL/GenBank/DDBJ whole genome shotgun (WGS) entry which is preliminary data.</text>
</comment>
<dbReference type="STRING" id="1798650.A2945_02115"/>
<feature type="zinc finger region" description="dksA C4-type" evidence="4">
    <location>
        <begin position="91"/>
        <end position="115"/>
    </location>
</feature>
<dbReference type="InterPro" id="IPR037187">
    <property type="entry name" value="DnaK_N"/>
</dbReference>